<name>A0A9R0QSE4_TRITD</name>
<dbReference type="GO" id="GO:0010333">
    <property type="term" value="F:terpene synthase activity"/>
    <property type="evidence" value="ECO:0007669"/>
    <property type="project" value="InterPro"/>
</dbReference>
<dbReference type="PANTHER" id="PTHR31739">
    <property type="entry name" value="ENT-COPALYL DIPHOSPHATE SYNTHASE, CHLOROPLASTIC"/>
    <property type="match status" value="1"/>
</dbReference>
<dbReference type="InterPro" id="IPR036965">
    <property type="entry name" value="Terpene_synth_N_sf"/>
</dbReference>
<dbReference type="SUPFAM" id="SSF48239">
    <property type="entry name" value="Terpenoid cyclases/Protein prenyltransferases"/>
    <property type="match status" value="1"/>
</dbReference>
<dbReference type="GO" id="GO:0000287">
    <property type="term" value="F:magnesium ion binding"/>
    <property type="evidence" value="ECO:0007669"/>
    <property type="project" value="TreeGrafter"/>
</dbReference>
<protein>
    <recommendedName>
        <fullName evidence="4">Terpene synthase N-terminal domain-containing protein</fullName>
    </recommendedName>
</protein>
<evidence type="ECO:0000313" key="2">
    <source>
        <dbReference type="EMBL" id="VAH15172.1"/>
    </source>
</evidence>
<feature type="region of interest" description="Disordered" evidence="1">
    <location>
        <begin position="30"/>
        <end position="58"/>
    </location>
</feature>
<gene>
    <name evidence="2" type="ORF">TRITD_1Bv1G063210</name>
</gene>
<dbReference type="Proteomes" id="UP000324705">
    <property type="component" value="Chromosome 1B"/>
</dbReference>
<reference evidence="2 3" key="1">
    <citation type="submission" date="2017-09" db="EMBL/GenBank/DDBJ databases">
        <authorList>
            <consortium name="International Durum Wheat Genome Sequencing Consortium (IDWGSC)"/>
            <person name="Milanesi L."/>
        </authorList>
    </citation>
    <scope>NUCLEOTIDE SEQUENCE [LARGE SCALE GENOMIC DNA]</scope>
    <source>
        <strain evidence="3">cv. Svevo</strain>
    </source>
</reference>
<dbReference type="GO" id="GO:0009507">
    <property type="term" value="C:chloroplast"/>
    <property type="evidence" value="ECO:0007669"/>
    <property type="project" value="TreeGrafter"/>
</dbReference>
<keyword evidence="3" id="KW-1185">Reference proteome</keyword>
<proteinExistence type="predicted"/>
<dbReference type="Gramene" id="TRITD1Bv1G063210.1">
    <property type="protein sequence ID" value="TRITD1Bv1G063210.1"/>
    <property type="gene ID" value="TRITD1Bv1G063210"/>
</dbReference>
<sequence length="258" mass="28275">MQLRLSPPAGAPFQPGLLPRALVKGPCRLRGKGDAGGTRVARRTSSVSSRLQANPTGNDVQILERPEEEARYVDEYHVIPGTELEQPLIDQVKAMLGSMGDGEISVSAYDTAWVALVPRLDGGDGAQFAAALRWILGNQLPDGSWGDAALFSAYDRITNTLACVVALTKWSLGPENCRRGLSFLEDNMWRLAEEDSESMPIGFEIAFPSLLEAARRLDVVFPYDHHALQRIYANREVKLKKDSDGDDAQHSDDDPAFP</sequence>
<dbReference type="Gene3D" id="1.50.10.130">
    <property type="entry name" value="Terpene synthase, N-terminal domain"/>
    <property type="match status" value="1"/>
</dbReference>
<dbReference type="PANTHER" id="PTHR31739:SF48">
    <property type="entry name" value="ENT-COPALYL DIPHOSPHATE SYNTHASE 1, CHLOROPLASTIC"/>
    <property type="match status" value="1"/>
</dbReference>
<organism evidence="2 3">
    <name type="scientific">Triticum turgidum subsp. durum</name>
    <name type="common">Durum wheat</name>
    <name type="synonym">Triticum durum</name>
    <dbReference type="NCBI Taxonomy" id="4567"/>
    <lineage>
        <taxon>Eukaryota</taxon>
        <taxon>Viridiplantae</taxon>
        <taxon>Streptophyta</taxon>
        <taxon>Embryophyta</taxon>
        <taxon>Tracheophyta</taxon>
        <taxon>Spermatophyta</taxon>
        <taxon>Magnoliopsida</taxon>
        <taxon>Liliopsida</taxon>
        <taxon>Poales</taxon>
        <taxon>Poaceae</taxon>
        <taxon>BOP clade</taxon>
        <taxon>Pooideae</taxon>
        <taxon>Triticodae</taxon>
        <taxon>Triticeae</taxon>
        <taxon>Triticinae</taxon>
        <taxon>Triticum</taxon>
    </lineage>
</organism>
<dbReference type="Gene3D" id="1.50.10.160">
    <property type="match status" value="1"/>
</dbReference>
<dbReference type="EMBL" id="LT934112">
    <property type="protein sequence ID" value="VAH15172.1"/>
    <property type="molecule type" value="Genomic_DNA"/>
</dbReference>
<evidence type="ECO:0000313" key="3">
    <source>
        <dbReference type="Proteomes" id="UP000324705"/>
    </source>
</evidence>
<dbReference type="AlphaFoldDB" id="A0A9R0QSE4"/>
<evidence type="ECO:0008006" key="4">
    <source>
        <dbReference type="Google" id="ProtNLM"/>
    </source>
</evidence>
<dbReference type="InterPro" id="IPR008930">
    <property type="entry name" value="Terpenoid_cyclase/PrenylTrfase"/>
</dbReference>
<dbReference type="InterPro" id="IPR050148">
    <property type="entry name" value="Terpene_synthase-like"/>
</dbReference>
<evidence type="ECO:0000256" key="1">
    <source>
        <dbReference type="SAM" id="MobiDB-lite"/>
    </source>
</evidence>
<accession>A0A9R0QSE4</accession>
<dbReference type="GO" id="GO:0009686">
    <property type="term" value="P:gibberellin biosynthetic process"/>
    <property type="evidence" value="ECO:0007669"/>
    <property type="project" value="TreeGrafter"/>
</dbReference>